<dbReference type="SMART" id="SM00421">
    <property type="entry name" value="HTH_LUXR"/>
    <property type="match status" value="1"/>
</dbReference>
<dbReference type="PANTHER" id="PTHR43214">
    <property type="entry name" value="TWO-COMPONENT RESPONSE REGULATOR"/>
    <property type="match status" value="1"/>
</dbReference>
<evidence type="ECO:0000256" key="3">
    <source>
        <dbReference type="ARBA" id="ARBA00023125"/>
    </source>
</evidence>
<feature type="modified residue" description="4-aspartylphosphate" evidence="5">
    <location>
        <position position="67"/>
    </location>
</feature>
<dbReference type="InterPro" id="IPR011006">
    <property type="entry name" value="CheY-like_superfamily"/>
</dbReference>
<feature type="domain" description="Response regulatory" evidence="7">
    <location>
        <begin position="16"/>
        <end position="132"/>
    </location>
</feature>
<dbReference type="Gene3D" id="3.40.50.2300">
    <property type="match status" value="1"/>
</dbReference>
<evidence type="ECO:0000256" key="1">
    <source>
        <dbReference type="ARBA" id="ARBA00022553"/>
    </source>
</evidence>
<dbReference type="PROSITE" id="PS50110">
    <property type="entry name" value="RESPONSE_REGULATORY"/>
    <property type="match status" value="1"/>
</dbReference>
<name>A0ABX1RHH5_9PSEU</name>
<dbReference type="Pfam" id="PF00196">
    <property type="entry name" value="GerE"/>
    <property type="match status" value="1"/>
</dbReference>
<evidence type="ECO:0000259" key="7">
    <source>
        <dbReference type="PROSITE" id="PS50110"/>
    </source>
</evidence>
<proteinExistence type="predicted"/>
<keyword evidence="4" id="KW-0804">Transcription</keyword>
<dbReference type="Pfam" id="PF00072">
    <property type="entry name" value="Response_reg"/>
    <property type="match status" value="1"/>
</dbReference>
<dbReference type="SUPFAM" id="SSF52172">
    <property type="entry name" value="CheY-like"/>
    <property type="match status" value="1"/>
</dbReference>
<evidence type="ECO:0000313" key="8">
    <source>
        <dbReference type="EMBL" id="NMH79843.1"/>
    </source>
</evidence>
<gene>
    <name evidence="8" type="ORF">HF577_22470</name>
</gene>
<reference evidence="8 9" key="1">
    <citation type="submission" date="2020-04" db="EMBL/GenBank/DDBJ databases">
        <authorList>
            <person name="Klaysubun C."/>
            <person name="Duangmal K."/>
            <person name="Lipun K."/>
        </authorList>
    </citation>
    <scope>NUCLEOTIDE SEQUENCE [LARGE SCALE GENOMIC DNA]</scope>
    <source>
        <strain evidence="8 9">JCM 11839</strain>
    </source>
</reference>
<dbReference type="PROSITE" id="PS50043">
    <property type="entry name" value="HTH_LUXR_2"/>
    <property type="match status" value="1"/>
</dbReference>
<keyword evidence="3" id="KW-0238">DNA-binding</keyword>
<evidence type="ECO:0000259" key="6">
    <source>
        <dbReference type="PROSITE" id="PS50043"/>
    </source>
</evidence>
<dbReference type="InterPro" id="IPR039420">
    <property type="entry name" value="WalR-like"/>
</dbReference>
<sequence>MAGVTEPATGRAGPVRVLVVDDDPLVRSALHTMLGGTPLVEIVGQAADGTHVPAAVAAHDPQVVLMDIRMPVVDGLAATAALRARPDAPEVIILTTFDTDDHVLRALRAGAAGFVLKDTPPARILDAILRVADGETMLSPSVLRQLVDHVTTGEGARRHRAAERLDRLTTREREVATRIGEGLTNAEIAASLHMSVATVKAHITRILTALGLNNRVQIALLAHDAAPGGDSPTTGRTRNPR</sequence>
<feature type="domain" description="HTH luxR-type" evidence="6">
    <location>
        <begin position="161"/>
        <end position="226"/>
    </location>
</feature>
<evidence type="ECO:0000313" key="9">
    <source>
        <dbReference type="Proteomes" id="UP001296706"/>
    </source>
</evidence>
<dbReference type="InterPro" id="IPR000792">
    <property type="entry name" value="Tscrpt_reg_LuxR_C"/>
</dbReference>
<keyword evidence="9" id="KW-1185">Reference proteome</keyword>
<dbReference type="SMART" id="SM00448">
    <property type="entry name" value="REC"/>
    <property type="match status" value="1"/>
</dbReference>
<evidence type="ECO:0000256" key="5">
    <source>
        <dbReference type="PROSITE-ProRule" id="PRU00169"/>
    </source>
</evidence>
<dbReference type="PANTHER" id="PTHR43214:SF24">
    <property type="entry name" value="TRANSCRIPTIONAL REGULATORY PROTEIN NARL-RELATED"/>
    <property type="match status" value="1"/>
</dbReference>
<dbReference type="SUPFAM" id="SSF46894">
    <property type="entry name" value="C-terminal effector domain of the bipartite response regulators"/>
    <property type="match status" value="1"/>
</dbReference>
<dbReference type="InterPro" id="IPR001789">
    <property type="entry name" value="Sig_transdc_resp-reg_receiver"/>
</dbReference>
<dbReference type="InterPro" id="IPR058245">
    <property type="entry name" value="NreC/VraR/RcsB-like_REC"/>
</dbReference>
<dbReference type="CDD" id="cd06170">
    <property type="entry name" value="LuxR_C_like"/>
    <property type="match status" value="1"/>
</dbReference>
<evidence type="ECO:0000256" key="4">
    <source>
        <dbReference type="ARBA" id="ARBA00023163"/>
    </source>
</evidence>
<dbReference type="PRINTS" id="PR00038">
    <property type="entry name" value="HTHLUXR"/>
</dbReference>
<dbReference type="EMBL" id="JAAXKY010000080">
    <property type="protein sequence ID" value="NMH79843.1"/>
    <property type="molecule type" value="Genomic_DNA"/>
</dbReference>
<evidence type="ECO:0000256" key="2">
    <source>
        <dbReference type="ARBA" id="ARBA00023015"/>
    </source>
</evidence>
<organism evidence="8 9">
    <name type="scientific">Pseudonocardia xinjiangensis</name>
    <dbReference type="NCBI Taxonomy" id="75289"/>
    <lineage>
        <taxon>Bacteria</taxon>
        <taxon>Bacillati</taxon>
        <taxon>Actinomycetota</taxon>
        <taxon>Actinomycetes</taxon>
        <taxon>Pseudonocardiales</taxon>
        <taxon>Pseudonocardiaceae</taxon>
        <taxon>Pseudonocardia</taxon>
    </lineage>
</organism>
<dbReference type="InterPro" id="IPR016032">
    <property type="entry name" value="Sig_transdc_resp-reg_C-effctor"/>
</dbReference>
<dbReference type="CDD" id="cd17535">
    <property type="entry name" value="REC_NarL-like"/>
    <property type="match status" value="1"/>
</dbReference>
<protein>
    <submittedName>
        <fullName evidence="8">Response regulator transcription factor</fullName>
    </submittedName>
</protein>
<keyword evidence="2" id="KW-0805">Transcription regulation</keyword>
<keyword evidence="1 5" id="KW-0597">Phosphoprotein</keyword>
<dbReference type="Proteomes" id="UP001296706">
    <property type="component" value="Unassembled WGS sequence"/>
</dbReference>
<accession>A0ABX1RHH5</accession>
<comment type="caution">
    <text evidence="8">The sequence shown here is derived from an EMBL/GenBank/DDBJ whole genome shotgun (WGS) entry which is preliminary data.</text>
</comment>